<dbReference type="eggNOG" id="COG2226">
    <property type="taxonomic scope" value="Bacteria"/>
</dbReference>
<accession>E8R5J7</accession>
<reference key="1">
    <citation type="submission" date="2010-11" db="EMBL/GenBank/DDBJ databases">
        <title>The complete sequence of chromosome of Isophaera pallida ATCC 43644.</title>
        <authorList>
            <consortium name="US DOE Joint Genome Institute (JGI-PGF)"/>
            <person name="Lucas S."/>
            <person name="Copeland A."/>
            <person name="Lapidus A."/>
            <person name="Bruce D."/>
            <person name="Goodwin L."/>
            <person name="Pitluck S."/>
            <person name="Kyrpides N."/>
            <person name="Mavromatis K."/>
            <person name="Pagani I."/>
            <person name="Ivanova N."/>
            <person name="Saunders E."/>
            <person name="Brettin T."/>
            <person name="Detter J.C."/>
            <person name="Han C."/>
            <person name="Tapia R."/>
            <person name="Land M."/>
            <person name="Hauser L."/>
            <person name="Markowitz V."/>
            <person name="Cheng J.-F."/>
            <person name="Hugenholtz P."/>
            <person name="Woyke T."/>
            <person name="Wu D."/>
            <person name="Eisen J.A."/>
        </authorList>
    </citation>
    <scope>NUCLEOTIDE SEQUENCE</scope>
    <source>
        <strain>ATCC 43644</strain>
    </source>
</reference>
<dbReference type="OrthoDB" id="272052at2"/>
<gene>
    <name evidence="2" type="ordered locus">Isop_1159</name>
</gene>
<dbReference type="InParanoid" id="E8R5J7"/>
<keyword evidence="2" id="KW-0489">Methyltransferase</keyword>
<reference evidence="2 3" key="2">
    <citation type="journal article" date="2011" name="Stand. Genomic Sci.">
        <title>Complete genome sequence of Isosphaera pallida type strain (IS1B).</title>
        <authorList>
            <consortium name="US DOE Joint Genome Institute (JGI-PGF)"/>
            <person name="Goker M."/>
            <person name="Cleland D."/>
            <person name="Saunders E."/>
            <person name="Lapidus A."/>
            <person name="Nolan M."/>
            <person name="Lucas S."/>
            <person name="Hammon N."/>
            <person name="Deshpande S."/>
            <person name="Cheng J.F."/>
            <person name="Tapia R."/>
            <person name="Han C."/>
            <person name="Goodwin L."/>
            <person name="Pitluck S."/>
            <person name="Liolios K."/>
            <person name="Pagani I."/>
            <person name="Ivanova N."/>
            <person name="Mavromatis K."/>
            <person name="Pati A."/>
            <person name="Chen A."/>
            <person name="Palaniappan K."/>
            <person name="Land M."/>
            <person name="Hauser L."/>
            <person name="Chang Y.J."/>
            <person name="Jeffries C.D."/>
            <person name="Detter J.C."/>
            <person name="Beck B."/>
            <person name="Woyke T."/>
            <person name="Bristow J."/>
            <person name="Eisen J.A."/>
            <person name="Markowitz V."/>
            <person name="Hugenholtz P."/>
            <person name="Kyrpides N.C."/>
            <person name="Klenk H.P."/>
        </authorList>
    </citation>
    <scope>NUCLEOTIDE SEQUENCE [LARGE SCALE GENOMIC DNA]</scope>
    <source>
        <strain evidence="3">ATCC 43644 / DSM 9630 / IS1B</strain>
    </source>
</reference>
<evidence type="ECO:0000313" key="3">
    <source>
        <dbReference type="Proteomes" id="UP000008631"/>
    </source>
</evidence>
<dbReference type="KEGG" id="ipa:Isop_1159"/>
<evidence type="ECO:0000259" key="1">
    <source>
        <dbReference type="Pfam" id="PF13649"/>
    </source>
</evidence>
<evidence type="ECO:0000313" key="2">
    <source>
        <dbReference type="EMBL" id="ADV61746.1"/>
    </source>
</evidence>
<dbReference type="Proteomes" id="UP000008631">
    <property type="component" value="Chromosome"/>
</dbReference>
<dbReference type="HOGENOM" id="CLU_037990_10_1_0"/>
<dbReference type="Gene3D" id="3.40.50.150">
    <property type="entry name" value="Vaccinia Virus protein VP39"/>
    <property type="match status" value="1"/>
</dbReference>
<keyword evidence="3" id="KW-1185">Reference proteome</keyword>
<dbReference type="RefSeq" id="WP_013564035.1">
    <property type="nucleotide sequence ID" value="NC_014962.1"/>
</dbReference>
<organism evidence="2 3">
    <name type="scientific">Isosphaera pallida (strain ATCC 43644 / DSM 9630 / IS1B)</name>
    <dbReference type="NCBI Taxonomy" id="575540"/>
    <lineage>
        <taxon>Bacteria</taxon>
        <taxon>Pseudomonadati</taxon>
        <taxon>Planctomycetota</taxon>
        <taxon>Planctomycetia</taxon>
        <taxon>Isosphaerales</taxon>
        <taxon>Isosphaeraceae</taxon>
        <taxon>Isosphaera</taxon>
    </lineage>
</organism>
<sequence length="238" mass="27195">MAYDKRQATEEFTRWSRSYDRGVLQPLLFAPSRRALGARLAQRFGSKPFRLLDVGCGTGQFVAEVRDRFPHAEVVALDLVRGMLERGRERWERIGDRVRPVQGDGERLPFVDQTFDVITCANSFHHYPHQDQAIREMQRVLKPGGRLILLDGYRDAPWGWFIYDVCVTAVEGAVLHCSRKRMRHLYHQAGLEMIEQRIHRGPAPFLVSEGRRPVSAIPAPHTANAARATAESQARNRV</sequence>
<feature type="domain" description="Methyltransferase" evidence="1">
    <location>
        <begin position="52"/>
        <end position="145"/>
    </location>
</feature>
<dbReference type="SUPFAM" id="SSF53335">
    <property type="entry name" value="S-adenosyl-L-methionine-dependent methyltransferases"/>
    <property type="match status" value="1"/>
</dbReference>
<dbReference type="STRING" id="575540.Isop_1159"/>
<dbReference type="PANTHER" id="PTHR43591:SF24">
    <property type="entry name" value="2-METHOXY-6-POLYPRENYL-1,4-BENZOQUINOL METHYLASE, MITOCHONDRIAL"/>
    <property type="match status" value="1"/>
</dbReference>
<name>E8R5J7_ISOPI</name>
<dbReference type="EMBL" id="CP002353">
    <property type="protein sequence ID" value="ADV61746.1"/>
    <property type="molecule type" value="Genomic_DNA"/>
</dbReference>
<dbReference type="GO" id="GO:0032259">
    <property type="term" value="P:methylation"/>
    <property type="evidence" value="ECO:0007669"/>
    <property type="project" value="UniProtKB-KW"/>
</dbReference>
<dbReference type="AlphaFoldDB" id="E8R5J7"/>
<proteinExistence type="predicted"/>
<dbReference type="InterPro" id="IPR041698">
    <property type="entry name" value="Methyltransf_25"/>
</dbReference>
<dbReference type="PANTHER" id="PTHR43591">
    <property type="entry name" value="METHYLTRANSFERASE"/>
    <property type="match status" value="1"/>
</dbReference>
<dbReference type="CDD" id="cd02440">
    <property type="entry name" value="AdoMet_MTases"/>
    <property type="match status" value="1"/>
</dbReference>
<dbReference type="GO" id="GO:0008168">
    <property type="term" value="F:methyltransferase activity"/>
    <property type="evidence" value="ECO:0007669"/>
    <property type="project" value="UniProtKB-KW"/>
</dbReference>
<keyword evidence="2" id="KW-0808">Transferase</keyword>
<dbReference type="Pfam" id="PF13649">
    <property type="entry name" value="Methyltransf_25"/>
    <property type="match status" value="1"/>
</dbReference>
<protein>
    <submittedName>
        <fullName evidence="2">Methyltransferase type 11</fullName>
    </submittedName>
</protein>
<dbReference type="InterPro" id="IPR029063">
    <property type="entry name" value="SAM-dependent_MTases_sf"/>
</dbReference>